<evidence type="ECO:0000256" key="3">
    <source>
        <dbReference type="PROSITE-ProRule" id="PRU00221"/>
    </source>
</evidence>
<sequence>MMNSVRASESGLKLVDQARRQKRWNKTAVAWCTSAFTSRATLNRFWGRQSIRTDTFMAICSAVGLDWEKVVEPDEIEIDQMELTALSTTALAGIGHLDWGGAPEPRSFYGRMQELNTLEEWILQDNCCLVALLGMGGIGKTTLAVKLAHLLQDKFEFVIWRSLRNAPPLEEVLADMIQFLSVQQETNLPSSVDGKILRLIQYLQTARCLLVLDNTESILESGSRTGGYREGYAGYGELLRTIGETSHNSCLVMTSREAPQDLTLLEGEALPVRCFPLKGLPETHGQEIFKEKGNFIGDDTEWMTLIERYAGNPLALKMVACAVRDFFDSNIAQFLDFLKEGSFIFDDIRDLLDRHFQRLTPTEKELMYWLAINREPISLEELQEDFVCYLCATDILEAVGSLQRRSLIEKTSTGFTQQPVVMEYMINRLIEQIPEEIISQNIAIFRTHCLVKASAPDYVRDAQVCLILEPIIEKLLSSFGSTKQLENHLLEILSMLRAPTPGVKKSTLQMGYVSGNTINLLSQLQIDLNGYDFSGLTVWQANLQGLTLHNVNFAGCDLAGSVFTETLGNMLSAAFSPDGRMLAISDTNFEIRLWHVQTGKLLVICEGHTNWVRSVAFSGDGKTLASSSADHTVKLWQVSDGSCFQTFTGHTNQVFSVAFNPQGNTLISGSSDNTVKLWDGDTGQCLNTFTGHTGCVRSVAFSTDGNTLASGSDDHTVRLWDASTGSWVRTCTGHTSGVRSVAFSTDGNTLASGSNDHTVRLWDGSTGSCVSTHTGHSSGVYSVAFSTDGKTLATGSGDHTVRLWDYHTGICLRTLHGHTNQIFSVAFSPQGNTLVCVSLDQTVRLWDWGTGQCLKTWQGSTDWVFPVAFSPDGKTLASGSNDNTVRLWDYHSDRCISILHGHTAHVCSVAFSSDGKTVASSSRDETIRLWDIKTGKCLKILHGHTDWIYSVTFSSDGKTLASGSADQTVRLWDQVTGHCVRTLEGHTNQIWSVAFSSDGKTLASSNTDQTVRLWDVSTGECLRILQGHGKRVKSVAFSPKDTILASCSTDETVRLWDLSTGQCSKLLRGHNNWVFSVAFSPDGNTIASASHDQTVKVWDVSTGECCHTCTGHTHLVSSVAFSGDGQIIASGSQDQTVRLWDTKTGKCLKILRAPRLYEAMNITGVTGLTEAQKATLKQLGAIA</sequence>
<feature type="repeat" description="WD" evidence="3">
    <location>
        <begin position="983"/>
        <end position="1024"/>
    </location>
</feature>
<dbReference type="InterPro" id="IPR020472">
    <property type="entry name" value="WD40_PAC1"/>
</dbReference>
<dbReference type="PRINTS" id="PR00320">
    <property type="entry name" value="GPROTEINBRPT"/>
</dbReference>
<feature type="repeat" description="WD" evidence="3">
    <location>
        <begin position="857"/>
        <end position="898"/>
    </location>
</feature>
<dbReference type="FunFam" id="2.130.10.10:FF:000228">
    <property type="entry name" value="COMPASS-like H3K4 histone methylase component WDR5A"/>
    <property type="match status" value="1"/>
</dbReference>
<dbReference type="Pfam" id="PF00931">
    <property type="entry name" value="NB-ARC"/>
    <property type="match status" value="1"/>
</dbReference>
<dbReference type="PROSITE" id="PS50082">
    <property type="entry name" value="WD_REPEATS_2"/>
    <property type="match status" value="14"/>
</dbReference>
<dbReference type="InterPro" id="IPR001680">
    <property type="entry name" value="WD40_rpt"/>
</dbReference>
<feature type="repeat" description="WD" evidence="3">
    <location>
        <begin position="899"/>
        <end position="940"/>
    </location>
</feature>
<dbReference type="InterPro" id="IPR027417">
    <property type="entry name" value="P-loop_NTPase"/>
</dbReference>
<dbReference type="RefSeq" id="WP_070392507.1">
    <property type="nucleotide sequence ID" value="NZ_CP017599.1"/>
</dbReference>
<dbReference type="PANTHER" id="PTHR19848:SF8">
    <property type="entry name" value="F-BOX AND WD REPEAT DOMAIN CONTAINING 7"/>
    <property type="match status" value="1"/>
</dbReference>
<dbReference type="OrthoDB" id="567898at2"/>
<dbReference type="Pfam" id="PF07676">
    <property type="entry name" value="PD40"/>
    <property type="match status" value="1"/>
</dbReference>
<dbReference type="InterPro" id="IPR036322">
    <property type="entry name" value="WD40_repeat_dom_sf"/>
</dbReference>
<organism evidence="5 6">
    <name type="scientific">Moorena producens PAL-8-15-08-1</name>
    <dbReference type="NCBI Taxonomy" id="1458985"/>
    <lineage>
        <taxon>Bacteria</taxon>
        <taxon>Bacillati</taxon>
        <taxon>Cyanobacteriota</taxon>
        <taxon>Cyanophyceae</taxon>
        <taxon>Coleofasciculales</taxon>
        <taxon>Coleofasciculaceae</taxon>
        <taxon>Moorena</taxon>
    </lineage>
</organism>
<dbReference type="STRING" id="1458985.BJP34_11725"/>
<dbReference type="KEGG" id="mpro:BJP34_11725"/>
<dbReference type="PROSITE" id="PS50294">
    <property type="entry name" value="WD_REPEATS_REGION"/>
    <property type="match status" value="13"/>
</dbReference>
<dbReference type="SUPFAM" id="SSF141571">
    <property type="entry name" value="Pentapeptide repeat-like"/>
    <property type="match status" value="1"/>
</dbReference>
<dbReference type="SMART" id="SM00320">
    <property type="entry name" value="WD40"/>
    <property type="match status" value="14"/>
</dbReference>
<feature type="repeat" description="WD" evidence="3">
    <location>
        <begin position="731"/>
        <end position="772"/>
    </location>
</feature>
<dbReference type="SUPFAM" id="SSF52540">
    <property type="entry name" value="P-loop containing nucleoside triphosphate hydrolases"/>
    <property type="match status" value="1"/>
</dbReference>
<dbReference type="InterPro" id="IPR011659">
    <property type="entry name" value="WD40"/>
</dbReference>
<feature type="repeat" description="WD" evidence="3">
    <location>
        <begin position="647"/>
        <end position="688"/>
    </location>
</feature>
<evidence type="ECO:0000256" key="1">
    <source>
        <dbReference type="ARBA" id="ARBA00022574"/>
    </source>
</evidence>
<dbReference type="Proteomes" id="UP000177870">
    <property type="component" value="Chromosome"/>
</dbReference>
<dbReference type="GO" id="GO:0043531">
    <property type="term" value="F:ADP binding"/>
    <property type="evidence" value="ECO:0007669"/>
    <property type="project" value="InterPro"/>
</dbReference>
<gene>
    <name evidence="5" type="ORF">BJP34_11725</name>
</gene>
<dbReference type="Gene3D" id="3.40.50.300">
    <property type="entry name" value="P-loop containing nucleotide triphosphate hydrolases"/>
    <property type="match status" value="1"/>
</dbReference>
<protein>
    <recommendedName>
        <fullName evidence="4">NB-ARC domain-containing protein</fullName>
    </recommendedName>
</protein>
<dbReference type="InterPro" id="IPR002182">
    <property type="entry name" value="NB-ARC"/>
</dbReference>
<dbReference type="Gene3D" id="2.130.10.10">
    <property type="entry name" value="YVTN repeat-like/Quinoprotein amine dehydrogenase"/>
    <property type="match status" value="7"/>
</dbReference>
<evidence type="ECO:0000256" key="2">
    <source>
        <dbReference type="ARBA" id="ARBA00022737"/>
    </source>
</evidence>
<dbReference type="CDD" id="cd00200">
    <property type="entry name" value="WD40"/>
    <property type="match status" value="2"/>
</dbReference>
<reference evidence="6" key="1">
    <citation type="submission" date="2016-10" db="EMBL/GenBank/DDBJ databases">
        <title>Comparative genomics uncovers the prolific and rare metabolic potential of the cyanobacterial genus Moorea.</title>
        <authorList>
            <person name="Leao T."/>
            <person name="Castelao G."/>
            <person name="Korobeynikov A."/>
            <person name="Monroe E.A."/>
            <person name="Podell S."/>
            <person name="Glukhov E."/>
            <person name="Allen E."/>
            <person name="Gerwick W.H."/>
            <person name="Gerwick L."/>
        </authorList>
    </citation>
    <scope>NUCLEOTIDE SEQUENCE [LARGE SCALE GENOMIC DNA]</scope>
    <source>
        <strain evidence="6">PAL-8-15-08-1</strain>
    </source>
</reference>
<dbReference type="SUPFAM" id="SSF50978">
    <property type="entry name" value="WD40 repeat-like"/>
    <property type="match status" value="2"/>
</dbReference>
<feature type="repeat" description="WD" evidence="3">
    <location>
        <begin position="563"/>
        <end position="604"/>
    </location>
</feature>
<feature type="repeat" description="WD" evidence="3">
    <location>
        <begin position="605"/>
        <end position="646"/>
    </location>
</feature>
<feature type="repeat" description="WD" evidence="3">
    <location>
        <begin position="815"/>
        <end position="856"/>
    </location>
</feature>
<proteinExistence type="predicted"/>
<dbReference type="AlphaFoldDB" id="A0A1D8TRH2"/>
<name>A0A1D8TRH2_9CYAN</name>
<feature type="repeat" description="WD" evidence="3">
    <location>
        <begin position="1025"/>
        <end position="1066"/>
    </location>
</feature>
<feature type="repeat" description="WD" evidence="3">
    <location>
        <begin position="941"/>
        <end position="982"/>
    </location>
</feature>
<dbReference type="Pfam" id="PF00400">
    <property type="entry name" value="WD40"/>
    <property type="match status" value="13"/>
</dbReference>
<keyword evidence="2" id="KW-0677">Repeat</keyword>
<dbReference type="PROSITE" id="PS00678">
    <property type="entry name" value="WD_REPEATS_1"/>
    <property type="match status" value="6"/>
</dbReference>
<dbReference type="PANTHER" id="PTHR19848">
    <property type="entry name" value="WD40 REPEAT PROTEIN"/>
    <property type="match status" value="1"/>
</dbReference>
<feature type="repeat" description="WD" evidence="3">
    <location>
        <begin position="773"/>
        <end position="814"/>
    </location>
</feature>
<feature type="repeat" description="WD" evidence="3">
    <location>
        <begin position="1109"/>
        <end position="1150"/>
    </location>
</feature>
<accession>A0A1D8TRH2</accession>
<dbReference type="PRINTS" id="PR00364">
    <property type="entry name" value="DISEASERSIST"/>
</dbReference>
<dbReference type="InterPro" id="IPR015943">
    <property type="entry name" value="WD40/YVTN_repeat-like_dom_sf"/>
</dbReference>
<evidence type="ECO:0000259" key="4">
    <source>
        <dbReference type="Pfam" id="PF00931"/>
    </source>
</evidence>
<evidence type="ECO:0000313" key="5">
    <source>
        <dbReference type="EMBL" id="AOX00036.1"/>
    </source>
</evidence>
<feature type="repeat" description="WD" evidence="3">
    <location>
        <begin position="1067"/>
        <end position="1108"/>
    </location>
</feature>
<dbReference type="InterPro" id="IPR019775">
    <property type="entry name" value="WD40_repeat_CS"/>
</dbReference>
<dbReference type="EMBL" id="CP017599">
    <property type="protein sequence ID" value="AOX00036.1"/>
    <property type="molecule type" value="Genomic_DNA"/>
</dbReference>
<keyword evidence="1 3" id="KW-0853">WD repeat</keyword>
<feature type="domain" description="NB-ARC" evidence="4">
    <location>
        <begin position="113"/>
        <end position="214"/>
    </location>
</feature>
<evidence type="ECO:0000313" key="6">
    <source>
        <dbReference type="Proteomes" id="UP000177870"/>
    </source>
</evidence>
<dbReference type="PROSITE" id="PS50231">
    <property type="entry name" value="RICIN_B_LECTIN"/>
    <property type="match status" value="1"/>
</dbReference>
<feature type="repeat" description="WD" evidence="3">
    <location>
        <begin position="689"/>
        <end position="730"/>
    </location>
</feature>